<dbReference type="Proteomes" id="UP000736335">
    <property type="component" value="Unassembled WGS sequence"/>
</dbReference>
<proteinExistence type="predicted"/>
<dbReference type="Gene3D" id="3.20.20.190">
    <property type="entry name" value="Phosphatidylinositol (PI) phosphodiesterase"/>
    <property type="match status" value="1"/>
</dbReference>
<feature type="chain" id="PRO_5040206428" evidence="2">
    <location>
        <begin position="20"/>
        <end position="356"/>
    </location>
</feature>
<dbReference type="PANTHER" id="PTHR13593">
    <property type="match status" value="1"/>
</dbReference>
<reference evidence="3" key="1">
    <citation type="journal article" date="2020" name="Nat. Commun.">
        <title>Large-scale genome sequencing of mycorrhizal fungi provides insights into the early evolution of symbiotic traits.</title>
        <authorList>
            <person name="Miyauchi S."/>
            <person name="Kiss E."/>
            <person name="Kuo A."/>
            <person name="Drula E."/>
            <person name="Kohler A."/>
            <person name="Sanchez-Garcia M."/>
            <person name="Morin E."/>
            <person name="Andreopoulos B."/>
            <person name="Barry K.W."/>
            <person name="Bonito G."/>
            <person name="Buee M."/>
            <person name="Carver A."/>
            <person name="Chen C."/>
            <person name="Cichocki N."/>
            <person name="Clum A."/>
            <person name="Culley D."/>
            <person name="Crous P.W."/>
            <person name="Fauchery L."/>
            <person name="Girlanda M."/>
            <person name="Hayes R.D."/>
            <person name="Keri Z."/>
            <person name="LaButti K."/>
            <person name="Lipzen A."/>
            <person name="Lombard V."/>
            <person name="Magnuson J."/>
            <person name="Maillard F."/>
            <person name="Murat C."/>
            <person name="Nolan M."/>
            <person name="Ohm R.A."/>
            <person name="Pangilinan J."/>
            <person name="Pereira M.F."/>
            <person name="Perotto S."/>
            <person name="Peter M."/>
            <person name="Pfister S."/>
            <person name="Riley R."/>
            <person name="Sitrit Y."/>
            <person name="Stielow J.B."/>
            <person name="Szollosi G."/>
            <person name="Zifcakova L."/>
            <person name="Stursova M."/>
            <person name="Spatafora J.W."/>
            <person name="Tedersoo L."/>
            <person name="Vaario L.M."/>
            <person name="Yamada A."/>
            <person name="Yan M."/>
            <person name="Wang P."/>
            <person name="Xu J."/>
            <person name="Bruns T."/>
            <person name="Baldrian P."/>
            <person name="Vilgalys R."/>
            <person name="Dunand C."/>
            <person name="Henrissat B."/>
            <person name="Grigoriev I.V."/>
            <person name="Hibbett D."/>
            <person name="Nagy L.G."/>
            <person name="Martin F.M."/>
        </authorList>
    </citation>
    <scope>NUCLEOTIDE SEQUENCE</scope>
    <source>
        <strain evidence="3">UH-Tt-Lm1</strain>
    </source>
</reference>
<gene>
    <name evidence="3" type="ORF">BJ322DRAFT_1066092</name>
</gene>
<dbReference type="AlphaFoldDB" id="A0A9P6HDV3"/>
<keyword evidence="2" id="KW-0732">Signal</keyword>
<dbReference type="OrthoDB" id="7984201at2759"/>
<feature type="signal peptide" evidence="2">
    <location>
        <begin position="1"/>
        <end position="19"/>
    </location>
</feature>
<evidence type="ECO:0000256" key="1">
    <source>
        <dbReference type="SAM" id="MobiDB-lite"/>
    </source>
</evidence>
<dbReference type="EMBL" id="WIUZ02000008">
    <property type="protein sequence ID" value="KAF9784753.1"/>
    <property type="molecule type" value="Genomic_DNA"/>
</dbReference>
<evidence type="ECO:0000313" key="4">
    <source>
        <dbReference type="Proteomes" id="UP000736335"/>
    </source>
</evidence>
<feature type="region of interest" description="Disordered" evidence="1">
    <location>
        <begin position="304"/>
        <end position="329"/>
    </location>
</feature>
<evidence type="ECO:0000313" key="3">
    <source>
        <dbReference type="EMBL" id="KAF9784753.1"/>
    </source>
</evidence>
<organism evidence="3 4">
    <name type="scientific">Thelephora terrestris</name>
    <dbReference type="NCBI Taxonomy" id="56493"/>
    <lineage>
        <taxon>Eukaryota</taxon>
        <taxon>Fungi</taxon>
        <taxon>Dikarya</taxon>
        <taxon>Basidiomycota</taxon>
        <taxon>Agaricomycotina</taxon>
        <taxon>Agaricomycetes</taxon>
        <taxon>Thelephorales</taxon>
        <taxon>Thelephoraceae</taxon>
        <taxon>Thelephora</taxon>
    </lineage>
</organism>
<name>A0A9P6HDV3_9AGAM</name>
<accession>A0A9P6HDV3</accession>
<dbReference type="GO" id="GO:0006629">
    <property type="term" value="P:lipid metabolic process"/>
    <property type="evidence" value="ECO:0007669"/>
    <property type="project" value="InterPro"/>
</dbReference>
<feature type="compositionally biased region" description="Low complexity" evidence="1">
    <location>
        <begin position="308"/>
        <end position="329"/>
    </location>
</feature>
<evidence type="ECO:0000256" key="2">
    <source>
        <dbReference type="SAM" id="SignalP"/>
    </source>
</evidence>
<comment type="caution">
    <text evidence="3">The sequence shown here is derived from an EMBL/GenBank/DDBJ whole genome shotgun (WGS) entry which is preliminary data.</text>
</comment>
<reference evidence="3" key="2">
    <citation type="submission" date="2020-11" db="EMBL/GenBank/DDBJ databases">
        <authorList>
            <consortium name="DOE Joint Genome Institute"/>
            <person name="Kuo A."/>
            <person name="Miyauchi S."/>
            <person name="Kiss E."/>
            <person name="Drula E."/>
            <person name="Kohler A."/>
            <person name="Sanchez-Garcia M."/>
            <person name="Andreopoulos B."/>
            <person name="Barry K.W."/>
            <person name="Bonito G."/>
            <person name="Buee M."/>
            <person name="Carver A."/>
            <person name="Chen C."/>
            <person name="Cichocki N."/>
            <person name="Clum A."/>
            <person name="Culley D."/>
            <person name="Crous P.W."/>
            <person name="Fauchery L."/>
            <person name="Girlanda M."/>
            <person name="Hayes R."/>
            <person name="Keri Z."/>
            <person name="Labutti K."/>
            <person name="Lipzen A."/>
            <person name="Lombard V."/>
            <person name="Magnuson J."/>
            <person name="Maillard F."/>
            <person name="Morin E."/>
            <person name="Murat C."/>
            <person name="Nolan M."/>
            <person name="Ohm R."/>
            <person name="Pangilinan J."/>
            <person name="Pereira M."/>
            <person name="Perotto S."/>
            <person name="Peter M."/>
            <person name="Riley R."/>
            <person name="Sitrit Y."/>
            <person name="Stielow B."/>
            <person name="Szollosi G."/>
            <person name="Zifcakova L."/>
            <person name="Stursova M."/>
            <person name="Spatafora J.W."/>
            <person name="Tedersoo L."/>
            <person name="Vaario L.-M."/>
            <person name="Yamada A."/>
            <person name="Yan M."/>
            <person name="Wang P."/>
            <person name="Xu J."/>
            <person name="Bruns T."/>
            <person name="Baldrian P."/>
            <person name="Vilgalys R."/>
            <person name="Henrissat B."/>
            <person name="Grigoriev I.V."/>
            <person name="Hibbett D."/>
            <person name="Nagy L.G."/>
            <person name="Martin F.M."/>
        </authorList>
    </citation>
    <scope>NUCLEOTIDE SEQUENCE</scope>
    <source>
        <strain evidence="3">UH-Tt-Lm1</strain>
    </source>
</reference>
<dbReference type="SUPFAM" id="SSF51695">
    <property type="entry name" value="PLC-like phosphodiesterases"/>
    <property type="match status" value="1"/>
</dbReference>
<dbReference type="GO" id="GO:0008081">
    <property type="term" value="F:phosphoric diester hydrolase activity"/>
    <property type="evidence" value="ECO:0007669"/>
    <property type="project" value="InterPro"/>
</dbReference>
<dbReference type="PANTHER" id="PTHR13593:SF140">
    <property type="entry name" value="PLC-LIKE PHOSPHODIESTERASE"/>
    <property type="match status" value="1"/>
</dbReference>
<dbReference type="InterPro" id="IPR017946">
    <property type="entry name" value="PLC-like_Pdiesterase_TIM-brl"/>
</dbReference>
<dbReference type="InterPro" id="IPR051057">
    <property type="entry name" value="PI-PLC_domain"/>
</dbReference>
<dbReference type="Pfam" id="PF26146">
    <property type="entry name" value="PI-PLC_X"/>
    <property type="match status" value="1"/>
</dbReference>
<keyword evidence="4" id="KW-1185">Reference proteome</keyword>
<sequence>MLLGLTLVVLSFLRFSVNAATVCNGNTQLCDRSYGNITYVGAHDSYAVGVNNLAANQDYNITQQLTDGIRLLQMQAHNNSGTIYLCHTACELYNGGTLLDYLKTVKTWMGANPNEVVTLLIVNSDNLAATQFASVFVAAGVDSMSYSPQSASLPASGWPTLGSLIDAGTRLVTFLSTTASFEAVPYLIDEFSNVWESPYNTVDNTAFQCQKDRGTGDISTSMFLINHYLDTEVLGNPVPNVAEANVTNAASGPGSLGEEVAICAGLYNRYPNFLLVDFYEYGGGSVFQVAATANGVTYTGTVATPKPTSTSSSGGSNPSSTNGGNGNSDGRTNSGFGMATLFTVCCVTLGAFSVFI</sequence>
<protein>
    <submittedName>
        <fullName evidence="3">PLC-like phosphodiesterase</fullName>
    </submittedName>
</protein>